<name>A0ABV5FZ97_9MICC</name>
<reference evidence="2 3" key="1">
    <citation type="submission" date="2024-09" db="EMBL/GenBank/DDBJ databases">
        <authorList>
            <person name="Sun Q."/>
            <person name="Mori K."/>
        </authorList>
    </citation>
    <scope>NUCLEOTIDE SEQUENCE [LARGE SCALE GENOMIC DNA]</scope>
    <source>
        <strain evidence="2 3">CCM 7609</strain>
    </source>
</reference>
<sequence>MARSYVQCPPRCRSGSTIRRQPDTGRCSQTQTDPGRSERAQAKFGTIVRRIAWAMVE</sequence>
<evidence type="ECO:0000313" key="2">
    <source>
        <dbReference type="EMBL" id="MFB9072022.1"/>
    </source>
</evidence>
<protein>
    <submittedName>
        <fullName evidence="2">Uncharacterized protein</fullName>
    </submittedName>
</protein>
<evidence type="ECO:0000256" key="1">
    <source>
        <dbReference type="SAM" id="MobiDB-lite"/>
    </source>
</evidence>
<proteinExistence type="predicted"/>
<accession>A0ABV5FZ97</accession>
<gene>
    <name evidence="2" type="ORF">ACFFX0_12730</name>
</gene>
<dbReference type="EMBL" id="JBHMFI010000001">
    <property type="protein sequence ID" value="MFB9072022.1"/>
    <property type="molecule type" value="Genomic_DNA"/>
</dbReference>
<organism evidence="2 3">
    <name type="scientific">Citricoccus parietis</name>
    <dbReference type="NCBI Taxonomy" id="592307"/>
    <lineage>
        <taxon>Bacteria</taxon>
        <taxon>Bacillati</taxon>
        <taxon>Actinomycetota</taxon>
        <taxon>Actinomycetes</taxon>
        <taxon>Micrococcales</taxon>
        <taxon>Micrococcaceae</taxon>
        <taxon>Citricoccus</taxon>
    </lineage>
</organism>
<dbReference type="Proteomes" id="UP001589575">
    <property type="component" value="Unassembled WGS sequence"/>
</dbReference>
<evidence type="ECO:0000313" key="3">
    <source>
        <dbReference type="Proteomes" id="UP001589575"/>
    </source>
</evidence>
<comment type="caution">
    <text evidence="2">The sequence shown here is derived from an EMBL/GenBank/DDBJ whole genome shotgun (WGS) entry which is preliminary data.</text>
</comment>
<feature type="region of interest" description="Disordered" evidence="1">
    <location>
        <begin position="1"/>
        <end position="40"/>
    </location>
</feature>
<keyword evidence="3" id="KW-1185">Reference proteome</keyword>